<keyword evidence="1" id="KW-1133">Transmembrane helix</keyword>
<reference evidence="2" key="1">
    <citation type="journal article" date="2020" name="mSystems">
        <title>Genome- and Community-Level Interaction Insights into Carbon Utilization and Element Cycling Functions of Hydrothermarchaeota in Hydrothermal Sediment.</title>
        <authorList>
            <person name="Zhou Z."/>
            <person name="Liu Y."/>
            <person name="Xu W."/>
            <person name="Pan J."/>
            <person name="Luo Z.H."/>
            <person name="Li M."/>
        </authorList>
    </citation>
    <scope>NUCLEOTIDE SEQUENCE [LARGE SCALE GENOMIC DNA]</scope>
    <source>
        <strain evidence="2">SpSt-1217</strain>
    </source>
</reference>
<feature type="transmembrane region" description="Helical" evidence="1">
    <location>
        <begin position="82"/>
        <end position="105"/>
    </location>
</feature>
<evidence type="ECO:0000256" key="1">
    <source>
        <dbReference type="SAM" id="Phobius"/>
    </source>
</evidence>
<dbReference type="Proteomes" id="UP000886047">
    <property type="component" value="Unassembled WGS sequence"/>
</dbReference>
<feature type="transmembrane region" description="Helical" evidence="1">
    <location>
        <begin position="176"/>
        <end position="194"/>
    </location>
</feature>
<name>A0A831PS47_9BACT</name>
<evidence type="ECO:0000313" key="2">
    <source>
        <dbReference type="EMBL" id="HDR52596.1"/>
    </source>
</evidence>
<sequence>MLTLSAVTTTLLLSRFLHLLYKIKAPSENVAPDYLFSWLLLLLAGGWWTMSAALLPTELMNYVTKEKGIMSFFWNLLKNWDALWPIAIGLLLMALSVRFAIFNWWPTKKPLLPAGDFLHIIILAGDLVAKVLRKRISFLQSFMQSLHGPEKIFYRISDDKRTSQISAFGESLLRRWEFVGIGFFIFFLTLFFLLR</sequence>
<dbReference type="AlphaFoldDB" id="A0A831PS47"/>
<dbReference type="EMBL" id="DSDK01000750">
    <property type="protein sequence ID" value="HDR52596.1"/>
    <property type="molecule type" value="Genomic_DNA"/>
</dbReference>
<keyword evidence="1" id="KW-0812">Transmembrane</keyword>
<accession>A0A831PS47</accession>
<keyword evidence="1" id="KW-0472">Membrane</keyword>
<proteinExistence type="predicted"/>
<protein>
    <submittedName>
        <fullName evidence="2">Uncharacterized protein</fullName>
    </submittedName>
</protein>
<comment type="caution">
    <text evidence="2">The sequence shown here is derived from an EMBL/GenBank/DDBJ whole genome shotgun (WGS) entry which is preliminary data.</text>
</comment>
<feature type="transmembrane region" description="Helical" evidence="1">
    <location>
        <begin position="35"/>
        <end position="61"/>
    </location>
</feature>
<organism evidence="2">
    <name type="scientific">Mariniphaga anaerophila</name>
    <dbReference type="NCBI Taxonomy" id="1484053"/>
    <lineage>
        <taxon>Bacteria</taxon>
        <taxon>Pseudomonadati</taxon>
        <taxon>Bacteroidota</taxon>
        <taxon>Bacteroidia</taxon>
        <taxon>Marinilabiliales</taxon>
        <taxon>Prolixibacteraceae</taxon>
        <taxon>Mariniphaga</taxon>
    </lineage>
</organism>
<gene>
    <name evidence="2" type="ORF">ENN90_13425</name>
</gene>